<evidence type="ECO:0000256" key="1">
    <source>
        <dbReference type="SAM" id="Phobius"/>
    </source>
</evidence>
<gene>
    <name evidence="2" type="ORF">SAMN04488078_100482</name>
</gene>
<feature type="transmembrane region" description="Helical" evidence="1">
    <location>
        <begin position="214"/>
        <end position="238"/>
    </location>
</feature>
<keyword evidence="1" id="KW-0812">Transmembrane</keyword>
<keyword evidence="1" id="KW-1133">Transmembrane helix</keyword>
<evidence type="ECO:0000313" key="2">
    <source>
        <dbReference type="EMBL" id="SNS10139.1"/>
    </source>
</evidence>
<keyword evidence="1" id="KW-0472">Membrane</keyword>
<dbReference type="EMBL" id="FZON01000004">
    <property type="protein sequence ID" value="SNS10139.1"/>
    <property type="molecule type" value="Genomic_DNA"/>
</dbReference>
<sequence>MRGWLVFKHSFWIVINNLEVAFRISAVLYALQALNQVLILMATPTGDVGETVVSPGMALMVLATAFLAIVASLWIAVAWHRFVLTGEIPEGALPKWQGGLVLAYLGRSVMIALLVSLAVVAAMIPIDIVMAAAPGAGLPLLLALVALAVYLFFRFGVMLPAGAIDRKLTLREAWAATAKEHGTIVVLSLIVVFFSVLVQLPAWLNPDPQSLINLVYSVVVGWFATMIGVSALTTLYGISVEGRDID</sequence>
<dbReference type="Proteomes" id="UP000198440">
    <property type="component" value="Unassembled WGS sequence"/>
</dbReference>
<feature type="transmembrane region" description="Helical" evidence="1">
    <location>
        <begin position="57"/>
        <end position="79"/>
    </location>
</feature>
<feature type="transmembrane region" description="Helical" evidence="1">
    <location>
        <begin position="100"/>
        <end position="126"/>
    </location>
</feature>
<accession>A0A239BR79</accession>
<feature type="transmembrane region" description="Helical" evidence="1">
    <location>
        <begin position="138"/>
        <end position="161"/>
    </location>
</feature>
<dbReference type="AlphaFoldDB" id="A0A239BR79"/>
<dbReference type="RefSeq" id="WP_089276441.1">
    <property type="nucleotide sequence ID" value="NZ_FZON01000004.1"/>
</dbReference>
<proteinExistence type="predicted"/>
<feature type="transmembrane region" description="Helical" evidence="1">
    <location>
        <begin position="182"/>
        <end position="202"/>
    </location>
</feature>
<dbReference type="OrthoDB" id="7704812at2"/>
<evidence type="ECO:0000313" key="3">
    <source>
        <dbReference type="Proteomes" id="UP000198440"/>
    </source>
</evidence>
<feature type="transmembrane region" description="Helical" evidence="1">
    <location>
        <begin position="20"/>
        <end position="42"/>
    </location>
</feature>
<name>A0A239BR79_9RHOB</name>
<organism evidence="2 3">
    <name type="scientific">Antarctobacter heliothermus</name>
    <dbReference type="NCBI Taxonomy" id="74033"/>
    <lineage>
        <taxon>Bacteria</taxon>
        <taxon>Pseudomonadati</taxon>
        <taxon>Pseudomonadota</taxon>
        <taxon>Alphaproteobacteria</taxon>
        <taxon>Rhodobacterales</taxon>
        <taxon>Roseobacteraceae</taxon>
        <taxon>Antarctobacter</taxon>
    </lineage>
</organism>
<protein>
    <submittedName>
        <fullName evidence="2">Uncharacterized protein</fullName>
    </submittedName>
</protein>
<reference evidence="2 3" key="1">
    <citation type="submission" date="2017-06" db="EMBL/GenBank/DDBJ databases">
        <authorList>
            <person name="Kim H.J."/>
            <person name="Triplett B.A."/>
        </authorList>
    </citation>
    <scope>NUCLEOTIDE SEQUENCE [LARGE SCALE GENOMIC DNA]</scope>
    <source>
        <strain evidence="2 3">DSM 11445</strain>
    </source>
</reference>